<dbReference type="InterPro" id="IPR000089">
    <property type="entry name" value="Biotin_lipoyl"/>
</dbReference>
<keyword evidence="10 12" id="KW-0012">Acyltransferase</keyword>
<dbReference type="GO" id="GO:0033512">
    <property type="term" value="P:L-lysine catabolic process to acetyl-CoA via saccharopine"/>
    <property type="evidence" value="ECO:0007669"/>
    <property type="project" value="UniProtKB-UniRule"/>
</dbReference>
<dbReference type="AlphaFoldDB" id="A0A081CXB3"/>
<evidence type="ECO:0000256" key="11">
    <source>
        <dbReference type="ARBA" id="ARBA00052761"/>
    </source>
</evidence>
<keyword evidence="9 12" id="KW-0450">Lipoyl</keyword>
<comment type="catalytic activity">
    <reaction evidence="11 12">
        <text>N(6)-[(R)-dihydrolipoyl]-L-lysyl-[protein] + succinyl-CoA = N(6)-[(R)-S(8)-succinyldihydrolipoyl]-L-lysyl-[protein] + CoA</text>
        <dbReference type="Rhea" id="RHEA:15213"/>
        <dbReference type="Rhea" id="RHEA-COMP:10475"/>
        <dbReference type="Rhea" id="RHEA-COMP:20092"/>
        <dbReference type="ChEBI" id="CHEBI:57287"/>
        <dbReference type="ChEBI" id="CHEBI:57292"/>
        <dbReference type="ChEBI" id="CHEBI:83100"/>
        <dbReference type="ChEBI" id="CHEBI:83120"/>
        <dbReference type="EC" id="2.3.1.61"/>
    </reaction>
</comment>
<dbReference type="InterPro" id="IPR036625">
    <property type="entry name" value="E3-bd_dom_sf"/>
</dbReference>
<evidence type="ECO:0000313" key="15">
    <source>
        <dbReference type="EMBL" id="GAK71309.1"/>
    </source>
</evidence>
<dbReference type="Pfam" id="PF00364">
    <property type="entry name" value="Biotin_lipoyl"/>
    <property type="match status" value="1"/>
</dbReference>
<comment type="pathway">
    <text evidence="2 12">Amino-acid degradation; L-lysine degradation via saccharopine pathway; glutaryl-CoA from L-lysine: step 6/6.</text>
</comment>
<dbReference type="PROSITE" id="PS51826">
    <property type="entry name" value="PSBD"/>
    <property type="match status" value="1"/>
</dbReference>
<dbReference type="Gene3D" id="3.30.559.10">
    <property type="entry name" value="Chloramphenicol acetyltransferase-like domain"/>
    <property type="match status" value="1"/>
</dbReference>
<dbReference type="PROSITE" id="PS50968">
    <property type="entry name" value="BIOTINYL_LIPOYL"/>
    <property type="match status" value="1"/>
</dbReference>
<organism evidence="15 16">
    <name type="scientific">Agrobacterium rubi TR3 = NBRC 13261</name>
    <dbReference type="NCBI Taxonomy" id="1368415"/>
    <lineage>
        <taxon>Bacteria</taxon>
        <taxon>Pseudomonadati</taxon>
        <taxon>Pseudomonadota</taxon>
        <taxon>Alphaproteobacteria</taxon>
        <taxon>Hyphomicrobiales</taxon>
        <taxon>Rhizobiaceae</taxon>
        <taxon>Rhizobium/Agrobacterium group</taxon>
        <taxon>Agrobacterium</taxon>
    </lineage>
</organism>
<dbReference type="InterPro" id="IPR023213">
    <property type="entry name" value="CAT-like_dom_sf"/>
</dbReference>
<dbReference type="InterPro" id="IPR001078">
    <property type="entry name" value="2-oxoacid_DH_actylTfrase"/>
</dbReference>
<dbReference type="GO" id="GO:0045252">
    <property type="term" value="C:oxoglutarate dehydrogenase complex"/>
    <property type="evidence" value="ECO:0007669"/>
    <property type="project" value="UniProtKB-UniRule"/>
</dbReference>
<evidence type="ECO:0000256" key="6">
    <source>
        <dbReference type="ARBA" id="ARBA00019511"/>
    </source>
</evidence>
<evidence type="ECO:0000256" key="1">
    <source>
        <dbReference type="ARBA" id="ARBA00004052"/>
    </source>
</evidence>
<evidence type="ECO:0000256" key="9">
    <source>
        <dbReference type="ARBA" id="ARBA00022823"/>
    </source>
</evidence>
<dbReference type="UniPathway" id="UPA00868">
    <property type="reaction ID" value="UER00840"/>
</dbReference>
<dbReference type="SUPFAM" id="SSF52777">
    <property type="entry name" value="CoA-dependent acyltransferases"/>
    <property type="match status" value="1"/>
</dbReference>
<dbReference type="InterPro" id="IPR003016">
    <property type="entry name" value="2-oxoA_DH_lipoyl-BS"/>
</dbReference>
<accession>A0A081CXB3</accession>
<comment type="function">
    <text evidence="1 12">E2 component of the 2-oxoglutarate dehydrogenase (OGDH) complex which catalyzes the second step in the conversion of 2-oxoglutarate to succinyl-CoA and CO(2).</text>
</comment>
<dbReference type="InterPro" id="IPR050537">
    <property type="entry name" value="2-oxoacid_dehydrogenase"/>
</dbReference>
<comment type="similarity">
    <text evidence="3 12">Belongs to the 2-oxoacid dehydrogenase family.</text>
</comment>
<evidence type="ECO:0000256" key="4">
    <source>
        <dbReference type="ARBA" id="ARBA00011666"/>
    </source>
</evidence>
<reference evidence="15 16" key="1">
    <citation type="submission" date="2014-08" db="EMBL/GenBank/DDBJ databases">
        <title>Whole genome shotgun sequence of Rhizobium rubi NBRC 13261.</title>
        <authorList>
            <person name="Katano-Makiyama Y."/>
            <person name="Hosoyama A."/>
            <person name="Hashimoto M."/>
            <person name="Hosoyama Y."/>
            <person name="Noguchi M."/>
            <person name="Tsuchikane K."/>
            <person name="Uohara A."/>
            <person name="Ohji S."/>
            <person name="Ichikawa N."/>
            <person name="Kimura A."/>
            <person name="Yamazoe A."/>
            <person name="Fujita N."/>
        </authorList>
    </citation>
    <scope>NUCLEOTIDE SEQUENCE [LARGE SCALE GENOMIC DNA]</scope>
    <source>
        <strain evidence="15 16">NBRC 13261</strain>
    </source>
</reference>
<dbReference type="PROSITE" id="PS00189">
    <property type="entry name" value="LIPOYL"/>
    <property type="match status" value="1"/>
</dbReference>
<dbReference type="PANTHER" id="PTHR43416">
    <property type="entry name" value="DIHYDROLIPOYLLYSINE-RESIDUE SUCCINYLTRANSFERASE COMPONENT OF 2-OXOGLUTARATE DEHYDROGENASE COMPLEX, MITOCHONDRIAL-RELATED"/>
    <property type="match status" value="1"/>
</dbReference>
<dbReference type="RefSeq" id="WP_045230850.1">
    <property type="nucleotide sequence ID" value="NZ_BBJU01000016.1"/>
</dbReference>
<evidence type="ECO:0000256" key="3">
    <source>
        <dbReference type="ARBA" id="ARBA00007317"/>
    </source>
</evidence>
<feature type="domain" description="Lipoyl-binding" evidence="13">
    <location>
        <begin position="2"/>
        <end position="77"/>
    </location>
</feature>
<dbReference type="OrthoDB" id="9805770at2"/>
<evidence type="ECO:0000313" key="16">
    <source>
        <dbReference type="Proteomes" id="UP000028701"/>
    </source>
</evidence>
<dbReference type="Gene3D" id="2.40.50.100">
    <property type="match status" value="1"/>
</dbReference>
<protein>
    <recommendedName>
        <fullName evidence="6 12">Dihydrolipoyllysine-residue succinyltransferase component of 2-oxoglutarate dehydrogenase complex</fullName>
        <ecNumber evidence="5 12">2.3.1.61</ecNumber>
    </recommendedName>
    <alternativeName>
        <fullName evidence="12">2-oxoglutarate dehydrogenase complex component E2</fullName>
    </alternativeName>
</protein>
<dbReference type="Pfam" id="PF00198">
    <property type="entry name" value="2-oxoacid_dh"/>
    <property type="match status" value="1"/>
</dbReference>
<evidence type="ECO:0000256" key="12">
    <source>
        <dbReference type="RuleBase" id="RU361138"/>
    </source>
</evidence>
<evidence type="ECO:0000256" key="7">
    <source>
        <dbReference type="ARBA" id="ARBA00022532"/>
    </source>
</evidence>
<dbReference type="Proteomes" id="UP000028701">
    <property type="component" value="Unassembled WGS sequence"/>
</dbReference>
<evidence type="ECO:0000256" key="10">
    <source>
        <dbReference type="ARBA" id="ARBA00023315"/>
    </source>
</evidence>
<dbReference type="eggNOG" id="COG0508">
    <property type="taxonomic scope" value="Bacteria"/>
</dbReference>
<dbReference type="InterPro" id="IPR006255">
    <property type="entry name" value="SucB"/>
</dbReference>
<gene>
    <name evidence="15" type="primary">sucB</name>
    <name evidence="15" type="ORF">RRU01S_16_00720</name>
</gene>
<dbReference type="GO" id="GO:0004149">
    <property type="term" value="F:dihydrolipoyllysine-residue succinyltransferase activity"/>
    <property type="evidence" value="ECO:0007669"/>
    <property type="project" value="UniProtKB-UniRule"/>
</dbReference>
<dbReference type="InterPro" id="IPR011053">
    <property type="entry name" value="Single_hybrid_motif"/>
</dbReference>
<dbReference type="SUPFAM" id="SSF47005">
    <property type="entry name" value="Peripheral subunit-binding domain of 2-oxo acid dehydrogenase complex"/>
    <property type="match status" value="1"/>
</dbReference>
<dbReference type="GO" id="GO:0005829">
    <property type="term" value="C:cytosol"/>
    <property type="evidence" value="ECO:0007669"/>
    <property type="project" value="TreeGrafter"/>
</dbReference>
<dbReference type="Pfam" id="PF02817">
    <property type="entry name" value="E3_binding"/>
    <property type="match status" value="1"/>
</dbReference>
<evidence type="ECO:0000259" key="14">
    <source>
        <dbReference type="PROSITE" id="PS51826"/>
    </source>
</evidence>
<dbReference type="EMBL" id="BBJU01000016">
    <property type="protein sequence ID" value="GAK71309.1"/>
    <property type="molecule type" value="Genomic_DNA"/>
</dbReference>
<evidence type="ECO:0000256" key="8">
    <source>
        <dbReference type="ARBA" id="ARBA00022679"/>
    </source>
</evidence>
<dbReference type="EC" id="2.3.1.61" evidence="5 12"/>
<dbReference type="PANTHER" id="PTHR43416:SF5">
    <property type="entry name" value="DIHYDROLIPOYLLYSINE-RESIDUE SUCCINYLTRANSFERASE COMPONENT OF 2-OXOGLUTARATE DEHYDROGENASE COMPLEX, MITOCHONDRIAL"/>
    <property type="match status" value="1"/>
</dbReference>
<dbReference type="Gene3D" id="4.10.320.10">
    <property type="entry name" value="E3-binding domain"/>
    <property type="match status" value="1"/>
</dbReference>
<evidence type="ECO:0000256" key="2">
    <source>
        <dbReference type="ARBA" id="ARBA00005145"/>
    </source>
</evidence>
<comment type="cofactor">
    <cofactor evidence="12">
        <name>(R)-lipoate</name>
        <dbReference type="ChEBI" id="CHEBI:83088"/>
    </cofactor>
    <text evidence="12">Binds 1 lipoyl cofactor covalently.</text>
</comment>
<sequence length="413" mass="43028">MATEIRVPTLGESVSEATVGTWFKKVGDTVKADEPLVELETDKVTVEVPAPASGVLTEIVAQNGETVGLDALLGQIAEGAAGAAPSAPAAAPAKAPESAAAAAAPAAAVSSAAPSSMPPAPAAGKLLSENNLSADQVDGSGKRGQVLKGDVLAAVAKGTSAPAAVPAAVAAPRPVSSESDAVREERVKMTRLRQTIARRLKDAQNTAAMLTTYNEVDMTAVMELRNRYKDVFEKKHGVKLGFMGFFTKAVTHALKELPAVNAEIDGTDIIYKNYCHVGMAVGTDKGLVVPVIRDADQRSIAGVEKELGRLAKAARDGSLGMADMQGGTFTITNGGVYGSLMSSPILNAPQSGILGMHKIQERPVAIGGQVVIRPMMYLALSYDHRIVDGKEAVTFLVRVKESLEDPERLVLDL</sequence>
<dbReference type="CDD" id="cd06849">
    <property type="entry name" value="lipoyl_domain"/>
    <property type="match status" value="1"/>
</dbReference>
<comment type="subunit">
    <text evidence="4">Forms a 24-polypeptide structural core with octahedral symmetry. Part of the 2-oxoglutarate dehydrogenase (OGDH) complex composed of E1 (2-oxoglutarate dehydrogenase), E2 (dihydrolipoamide succinyltransferase) and E3 (dihydrolipoamide dehydrogenase); the complex contains multiple copies of the three enzymatic components (E1, E2 and E3).</text>
</comment>
<dbReference type="GO" id="GO:0006099">
    <property type="term" value="P:tricarboxylic acid cycle"/>
    <property type="evidence" value="ECO:0007669"/>
    <property type="project" value="UniProtKB-UniRule"/>
</dbReference>
<dbReference type="FunFam" id="3.30.559.10:FF:000007">
    <property type="entry name" value="Dihydrolipoamide acetyltransferase component of pyruvate dehydrogenase complex"/>
    <property type="match status" value="1"/>
</dbReference>
<name>A0A081CXB3_9HYPH</name>
<feature type="domain" description="Peripheral subunit-binding (PSBD)" evidence="14">
    <location>
        <begin position="118"/>
        <end position="155"/>
    </location>
</feature>
<keyword evidence="8 12" id="KW-0808">Transferase</keyword>
<evidence type="ECO:0000259" key="13">
    <source>
        <dbReference type="PROSITE" id="PS50968"/>
    </source>
</evidence>
<comment type="caution">
    <text evidence="15">The sequence shown here is derived from an EMBL/GenBank/DDBJ whole genome shotgun (WGS) entry which is preliminary data.</text>
</comment>
<dbReference type="SUPFAM" id="SSF51230">
    <property type="entry name" value="Single hybrid motif"/>
    <property type="match status" value="1"/>
</dbReference>
<keyword evidence="7 12" id="KW-0816">Tricarboxylic acid cycle</keyword>
<dbReference type="NCBIfam" id="NF004309">
    <property type="entry name" value="PRK05704.1"/>
    <property type="match status" value="1"/>
</dbReference>
<dbReference type="InterPro" id="IPR004167">
    <property type="entry name" value="PSBD"/>
</dbReference>
<proteinExistence type="inferred from homology"/>
<dbReference type="NCBIfam" id="TIGR01347">
    <property type="entry name" value="sucB"/>
    <property type="match status" value="1"/>
</dbReference>
<evidence type="ECO:0000256" key="5">
    <source>
        <dbReference type="ARBA" id="ARBA00012945"/>
    </source>
</evidence>